<feature type="domain" description="ISXO2-like transposase" evidence="1">
    <location>
        <begin position="128"/>
        <end position="267"/>
    </location>
</feature>
<protein>
    <submittedName>
        <fullName evidence="2">Transposase</fullName>
    </submittedName>
</protein>
<dbReference type="InterPro" id="IPR024445">
    <property type="entry name" value="Tnp_ISXO2-like"/>
</dbReference>
<evidence type="ECO:0000313" key="3">
    <source>
        <dbReference type="Proteomes" id="UP000093510"/>
    </source>
</evidence>
<dbReference type="NCBIfam" id="NF033547">
    <property type="entry name" value="transpos_IS1595"/>
    <property type="match status" value="1"/>
</dbReference>
<dbReference type="STRING" id="1763534.GCA_001831475_00198"/>
<name>A0A1B9DXL2_9FLAO</name>
<sequence>MEVFEGQSILNFIKELPNDETCKAYLAQIKWKDGFKCMKCGHTKGCEKSGYNYQCYSCQHVESATTNTLFHKVKFGLHKAFCIVFEMTTSSKSVSSIQMGKRFDIRQGTAWYFMQKVRKAMQSSQKYPLSEIVHVDEFTVGGKEEGKQGRSYDSKKKKAVIAVELNQKHQIKRVYVKSIDDYSSKSLTPIFEEHISQTANIVTDKWRGYEPLKKLYNIEQKLSDNGKNFKELHIVIMQLKSWIRTIPTHVSKWHIQAYFDEFCFRINRSRFKTSIFHKSIERMINDKPIYQKDIKQMLNV</sequence>
<dbReference type="SMART" id="SM01126">
    <property type="entry name" value="DDE_Tnp_IS1595"/>
    <property type="match status" value="1"/>
</dbReference>
<dbReference type="Pfam" id="PF12762">
    <property type="entry name" value="DDE_Tnp_IS1595"/>
    <property type="match status" value="1"/>
</dbReference>
<dbReference type="RefSeq" id="WP_066336114.1">
    <property type="nucleotide sequence ID" value="NZ_CP017688.1"/>
</dbReference>
<accession>A0A1B9DXL2</accession>
<gene>
    <name evidence="2" type="ORF">LPBF_10505</name>
</gene>
<dbReference type="Pfam" id="PF12760">
    <property type="entry name" value="Zn_ribbon_IS1595"/>
    <property type="match status" value="1"/>
</dbReference>
<dbReference type="AlphaFoldDB" id="A0A1B9DXL2"/>
<organism evidence="2 3">
    <name type="scientific">Flavobacterium crassostreae</name>
    <dbReference type="NCBI Taxonomy" id="1763534"/>
    <lineage>
        <taxon>Bacteria</taxon>
        <taxon>Pseudomonadati</taxon>
        <taxon>Bacteroidota</taxon>
        <taxon>Flavobacteriia</taxon>
        <taxon>Flavobacteriales</taxon>
        <taxon>Flavobacteriaceae</taxon>
        <taxon>Flavobacterium</taxon>
    </lineage>
</organism>
<reference evidence="2 3" key="1">
    <citation type="submission" date="2016-03" db="EMBL/GenBank/DDBJ databases">
        <authorList>
            <person name="Ploux O."/>
        </authorList>
    </citation>
    <scope>NUCLEOTIDE SEQUENCE [LARGE SCALE GENOMIC DNA]</scope>
    <source>
        <strain evidence="2 3">LPB0076</strain>
    </source>
</reference>
<evidence type="ECO:0000259" key="1">
    <source>
        <dbReference type="SMART" id="SM01126"/>
    </source>
</evidence>
<dbReference type="EMBL" id="LVEP01000038">
    <property type="protein sequence ID" value="OCB74418.1"/>
    <property type="molecule type" value="Genomic_DNA"/>
</dbReference>
<dbReference type="OrthoDB" id="9783459at2"/>
<dbReference type="Proteomes" id="UP000093510">
    <property type="component" value="Unassembled WGS sequence"/>
</dbReference>
<keyword evidence="3" id="KW-1185">Reference proteome</keyword>
<dbReference type="InterPro" id="IPR024442">
    <property type="entry name" value="Transposase_Zn_ribbon"/>
</dbReference>
<evidence type="ECO:0000313" key="2">
    <source>
        <dbReference type="EMBL" id="OCB74418.1"/>
    </source>
</evidence>
<proteinExistence type="predicted"/>
<comment type="caution">
    <text evidence="2">The sequence shown here is derived from an EMBL/GenBank/DDBJ whole genome shotgun (WGS) entry which is preliminary data.</text>
</comment>